<comment type="caution">
    <text evidence="9">The sequence shown here is derived from an EMBL/GenBank/DDBJ whole genome shotgun (WGS) entry which is preliminary data.</text>
</comment>
<keyword evidence="10" id="KW-1185">Reference proteome</keyword>
<feature type="transmembrane region" description="Helical" evidence="8">
    <location>
        <begin position="235"/>
        <end position="256"/>
    </location>
</feature>
<evidence type="ECO:0000256" key="4">
    <source>
        <dbReference type="ARBA" id="ARBA00022519"/>
    </source>
</evidence>
<evidence type="ECO:0000313" key="9">
    <source>
        <dbReference type="EMBL" id="MCB8878749.1"/>
    </source>
</evidence>
<keyword evidence="3" id="KW-1003">Cell membrane</keyword>
<keyword evidence="4" id="KW-0997">Cell inner membrane</keyword>
<feature type="transmembrane region" description="Helical" evidence="8">
    <location>
        <begin position="59"/>
        <end position="78"/>
    </location>
</feature>
<dbReference type="CDD" id="cd06579">
    <property type="entry name" value="TM_PBP1_transp_AraH_like"/>
    <property type="match status" value="1"/>
</dbReference>
<dbReference type="InterPro" id="IPR001851">
    <property type="entry name" value="ABC_transp_permease"/>
</dbReference>
<dbReference type="GO" id="GO:0022857">
    <property type="term" value="F:transmembrane transporter activity"/>
    <property type="evidence" value="ECO:0007669"/>
    <property type="project" value="InterPro"/>
</dbReference>
<evidence type="ECO:0000256" key="7">
    <source>
        <dbReference type="ARBA" id="ARBA00023136"/>
    </source>
</evidence>
<dbReference type="Proteomes" id="UP000721844">
    <property type="component" value="Unassembled WGS sequence"/>
</dbReference>
<evidence type="ECO:0000256" key="3">
    <source>
        <dbReference type="ARBA" id="ARBA00022475"/>
    </source>
</evidence>
<feature type="transmembrane region" description="Helical" evidence="8">
    <location>
        <begin position="161"/>
        <end position="180"/>
    </location>
</feature>
<comment type="subcellular location">
    <subcellularLocation>
        <location evidence="1">Cell membrane</location>
        <topology evidence="1">Multi-pass membrane protein</topology>
    </subcellularLocation>
</comment>
<evidence type="ECO:0000256" key="2">
    <source>
        <dbReference type="ARBA" id="ARBA00022448"/>
    </source>
</evidence>
<feature type="transmembrane region" description="Helical" evidence="8">
    <location>
        <begin position="27"/>
        <end position="47"/>
    </location>
</feature>
<dbReference type="PANTHER" id="PTHR32196:SF21">
    <property type="entry name" value="ABC TRANSPORTER PERMEASE PROTEIN YPHD-RELATED"/>
    <property type="match status" value="1"/>
</dbReference>
<evidence type="ECO:0000256" key="1">
    <source>
        <dbReference type="ARBA" id="ARBA00004651"/>
    </source>
</evidence>
<dbReference type="GO" id="GO:0005886">
    <property type="term" value="C:plasma membrane"/>
    <property type="evidence" value="ECO:0007669"/>
    <property type="project" value="UniProtKB-SubCell"/>
</dbReference>
<keyword evidence="5 8" id="KW-0812">Transmembrane</keyword>
<gene>
    <name evidence="9" type="ORF">ACELLULO517_00775</name>
</gene>
<reference evidence="9 10" key="1">
    <citation type="journal article" date="2021" name="Microorganisms">
        <title>Acidisoma silvae sp. nov. and Acidisomacellulosilytica sp. nov., Two Acidophilic Bacteria Isolated from Decaying Wood, Hydrolyzing Cellulose and Producing Poly-3-hydroxybutyrate.</title>
        <authorList>
            <person name="Mieszkin S."/>
            <person name="Pouder E."/>
            <person name="Uroz S."/>
            <person name="Simon-Colin C."/>
            <person name="Alain K."/>
        </authorList>
    </citation>
    <scope>NUCLEOTIDE SEQUENCE [LARGE SCALE GENOMIC DNA]</scope>
    <source>
        <strain evidence="9 10">HW T5.17</strain>
    </source>
</reference>
<feature type="transmembrane region" description="Helical" evidence="8">
    <location>
        <begin position="319"/>
        <end position="343"/>
    </location>
</feature>
<feature type="transmembrane region" description="Helical" evidence="8">
    <location>
        <begin position="294"/>
        <end position="313"/>
    </location>
</feature>
<evidence type="ECO:0000256" key="8">
    <source>
        <dbReference type="SAM" id="Phobius"/>
    </source>
</evidence>
<feature type="transmembrane region" description="Helical" evidence="8">
    <location>
        <begin position="84"/>
        <end position="106"/>
    </location>
</feature>
<evidence type="ECO:0000256" key="5">
    <source>
        <dbReference type="ARBA" id="ARBA00022692"/>
    </source>
</evidence>
<dbReference type="AlphaFoldDB" id="A0A963YX61"/>
<feature type="transmembrane region" description="Helical" evidence="8">
    <location>
        <begin position="262"/>
        <end position="282"/>
    </location>
</feature>
<sequence>MSKPSMVTYTAPPARAAAARLWKPGPVLLRLTVLFLLLMFLFGVLLGHRLFNGAAIRSMAFQLPELAIFSLAMMVPLLSGGLDLSIIATANLSALAAAFVFTHFGVSGSDASVLLWHIAALVAAFGVAAMVGLLNGTVIAYLGVSPILATLGTMTMVKGIAVGLTHGGVIAGFPPFMVFIGNGSILGVPVVLLVFAVIAIPMGVLLTRTPFGQRVTMLGSNLQAVRYSGIDTRRVLVRVYLLSALLSAVAGLLMMARFNSANAAYGESYLLITILAAVLGGIDPAGGFGKVSGLVMSLIVLQLVSTAANLLNVSQFLSLALWGAILLGVAGIGRVWAWARLFLPARKPS</sequence>
<proteinExistence type="predicted"/>
<dbReference type="Pfam" id="PF02653">
    <property type="entry name" value="BPD_transp_2"/>
    <property type="match status" value="1"/>
</dbReference>
<dbReference type="EMBL" id="JAESVA010000001">
    <property type="protein sequence ID" value="MCB8878749.1"/>
    <property type="molecule type" value="Genomic_DNA"/>
</dbReference>
<keyword evidence="7 8" id="KW-0472">Membrane</keyword>
<feature type="transmembrane region" description="Helical" evidence="8">
    <location>
        <begin position="113"/>
        <end position="132"/>
    </location>
</feature>
<feature type="transmembrane region" description="Helical" evidence="8">
    <location>
        <begin position="186"/>
        <end position="207"/>
    </location>
</feature>
<keyword evidence="2" id="KW-0813">Transport</keyword>
<evidence type="ECO:0000256" key="6">
    <source>
        <dbReference type="ARBA" id="ARBA00022989"/>
    </source>
</evidence>
<organism evidence="9 10">
    <name type="scientific">Acidisoma cellulosilyticum</name>
    <dbReference type="NCBI Taxonomy" id="2802395"/>
    <lineage>
        <taxon>Bacteria</taxon>
        <taxon>Pseudomonadati</taxon>
        <taxon>Pseudomonadota</taxon>
        <taxon>Alphaproteobacteria</taxon>
        <taxon>Acetobacterales</taxon>
        <taxon>Acidocellaceae</taxon>
        <taxon>Acidisoma</taxon>
    </lineage>
</organism>
<accession>A0A963YX61</accession>
<keyword evidence="6 8" id="KW-1133">Transmembrane helix</keyword>
<protein>
    <submittedName>
        <fullName evidence="9">ABC transporter permease</fullName>
    </submittedName>
</protein>
<dbReference type="RefSeq" id="WP_227304734.1">
    <property type="nucleotide sequence ID" value="NZ_JAESVA010000001.1"/>
</dbReference>
<name>A0A963YX61_9PROT</name>
<evidence type="ECO:0000313" key="10">
    <source>
        <dbReference type="Proteomes" id="UP000721844"/>
    </source>
</evidence>
<dbReference type="PANTHER" id="PTHR32196">
    <property type="entry name" value="ABC TRANSPORTER PERMEASE PROTEIN YPHD-RELATED-RELATED"/>
    <property type="match status" value="1"/>
</dbReference>